<dbReference type="PATRIC" id="fig|582475.4.peg.3508"/>
<protein>
    <recommendedName>
        <fullName evidence="5">Lipoprotein</fullName>
    </recommendedName>
</protein>
<reference evidence="4" key="1">
    <citation type="submission" date="2015-07" db="EMBL/GenBank/DDBJ databases">
        <authorList>
            <consortium name="Consortium for Microbial Forensics and Genomics (microFORGE)"/>
            <person name="Knight B.M."/>
            <person name="Roberts D.P."/>
            <person name="Lin D."/>
            <person name="Hari K."/>
            <person name="Fletcher J."/>
            <person name="Melcher U."/>
            <person name="Blagden T."/>
            <person name="Winegar R.A."/>
        </authorList>
    </citation>
    <scope>NUCLEOTIDE SEQUENCE [LARGE SCALE GENOMIC DNA]</scope>
    <source>
        <strain evidence="4">DSM 23493</strain>
    </source>
</reference>
<evidence type="ECO:0000313" key="3">
    <source>
        <dbReference type="EMBL" id="KMY29752.1"/>
    </source>
</evidence>
<organism evidence="3 4">
    <name type="scientific">Lysinibacillus xylanilyticus</name>
    <dbReference type="NCBI Taxonomy" id="582475"/>
    <lineage>
        <taxon>Bacteria</taxon>
        <taxon>Bacillati</taxon>
        <taxon>Bacillota</taxon>
        <taxon>Bacilli</taxon>
        <taxon>Bacillales</taxon>
        <taxon>Bacillaceae</taxon>
        <taxon>Lysinibacillus</taxon>
    </lineage>
</organism>
<keyword evidence="2" id="KW-0732">Signal</keyword>
<proteinExistence type="predicted"/>
<feature type="region of interest" description="Disordered" evidence="1">
    <location>
        <begin position="115"/>
        <end position="230"/>
    </location>
</feature>
<gene>
    <name evidence="3" type="ORF">ACZ11_21965</name>
</gene>
<dbReference type="EMBL" id="LFXJ01000010">
    <property type="protein sequence ID" value="KMY29752.1"/>
    <property type="molecule type" value="Genomic_DNA"/>
</dbReference>
<accession>A0A0K9F6B2</accession>
<evidence type="ECO:0008006" key="5">
    <source>
        <dbReference type="Google" id="ProtNLM"/>
    </source>
</evidence>
<dbReference type="OrthoDB" id="2740288at2"/>
<feature type="compositionally biased region" description="Low complexity" evidence="1">
    <location>
        <begin position="133"/>
        <end position="214"/>
    </location>
</feature>
<feature type="compositionally biased region" description="Low complexity" evidence="1">
    <location>
        <begin position="38"/>
        <end position="49"/>
    </location>
</feature>
<evidence type="ECO:0000313" key="4">
    <source>
        <dbReference type="Proteomes" id="UP000037326"/>
    </source>
</evidence>
<comment type="caution">
    <text evidence="3">The sequence shown here is derived from an EMBL/GenBank/DDBJ whole genome shotgun (WGS) entry which is preliminary data.</text>
</comment>
<name>A0A0K9F6B2_9BACI</name>
<evidence type="ECO:0000256" key="2">
    <source>
        <dbReference type="SAM" id="SignalP"/>
    </source>
</evidence>
<dbReference type="RefSeq" id="WP_049668653.1">
    <property type="nucleotide sequence ID" value="NZ_JBIVOC010000001.1"/>
</dbReference>
<dbReference type="Proteomes" id="UP000037326">
    <property type="component" value="Unassembled WGS sequence"/>
</dbReference>
<feature type="signal peptide" evidence="2">
    <location>
        <begin position="1"/>
        <end position="23"/>
    </location>
</feature>
<feature type="region of interest" description="Disordered" evidence="1">
    <location>
        <begin position="31"/>
        <end position="56"/>
    </location>
</feature>
<feature type="compositionally biased region" description="Gly residues" evidence="1">
    <location>
        <begin position="215"/>
        <end position="224"/>
    </location>
</feature>
<dbReference type="GeneID" id="96600879"/>
<feature type="chain" id="PRO_5038922934" description="Lipoprotein" evidence="2">
    <location>
        <begin position="24"/>
        <end position="230"/>
    </location>
</feature>
<sequence length="230" mass="24042">MAKQMKNYIAVTTASFMAMQLAACGNTETRTVEESPATTNNVTQENNTTSAGDDLQSVYDSDMANACDEWKENDDGSFECLDEHSPHYAHHFFNGLMYATTGAMLGSAIYKSRNLRNGTDRDDKNGGSAVPRTTHSNTTNSNGITTNDTQNPSGTTSSSSNNSTTNSSNTNNSNSNTDGTKSYSSGKRSYSNSSGSSTNSSSSYSNHSSSSTGKSGFGSGGASRGGSSSS</sequence>
<evidence type="ECO:0000256" key="1">
    <source>
        <dbReference type="SAM" id="MobiDB-lite"/>
    </source>
</evidence>
<dbReference type="AlphaFoldDB" id="A0A0K9F6B2"/>